<accession>A0AAJ2S413</accession>
<feature type="compositionally biased region" description="Polar residues" evidence="2">
    <location>
        <begin position="476"/>
        <end position="488"/>
    </location>
</feature>
<dbReference type="Pfam" id="PF25800">
    <property type="entry name" value="FimV_N"/>
    <property type="match status" value="1"/>
</dbReference>
<evidence type="ECO:0000256" key="3">
    <source>
        <dbReference type="SAM" id="SignalP"/>
    </source>
</evidence>
<keyword evidence="1" id="KW-0175">Coiled coil</keyword>
<comment type="caution">
    <text evidence="5">The sequence shown here is derived from an EMBL/GenBank/DDBJ whole genome shotgun (WGS) entry which is preliminary data.</text>
</comment>
<dbReference type="InterPro" id="IPR018392">
    <property type="entry name" value="LysM"/>
</dbReference>
<dbReference type="AlphaFoldDB" id="A0AAJ2S413"/>
<feature type="compositionally biased region" description="Polar residues" evidence="2">
    <location>
        <begin position="214"/>
        <end position="228"/>
    </location>
</feature>
<evidence type="ECO:0000259" key="4">
    <source>
        <dbReference type="PROSITE" id="PS51782"/>
    </source>
</evidence>
<feature type="region of interest" description="Disordered" evidence="2">
    <location>
        <begin position="214"/>
        <end position="279"/>
    </location>
</feature>
<name>A0AAJ2S413_9GAMM</name>
<reference evidence="5" key="1">
    <citation type="submission" date="2023-11" db="EMBL/GenBank/DDBJ databases">
        <title>MicrobeMod: A computational toolkit for identifying prokaryotic methylation and restriction-modification with nanopore sequencing.</title>
        <authorList>
            <person name="Crits-Christoph A."/>
            <person name="Kang S.C."/>
            <person name="Lee H."/>
            <person name="Ostrov N."/>
        </authorList>
    </citation>
    <scope>NUCLEOTIDE SEQUENCE</scope>
    <source>
        <strain evidence="5">ATCC BAA-953</strain>
    </source>
</reference>
<feature type="compositionally biased region" description="Polar residues" evidence="2">
    <location>
        <begin position="267"/>
        <end position="279"/>
    </location>
</feature>
<dbReference type="InterPro" id="IPR020012">
    <property type="entry name" value="LysM_FimV"/>
</dbReference>
<proteinExistence type="predicted"/>
<gene>
    <name evidence="5" type="ORF">SIL78_18140</name>
</gene>
<feature type="chain" id="PRO_5042562799" evidence="3">
    <location>
        <begin position="23"/>
        <end position="513"/>
    </location>
</feature>
<sequence length="513" mass="55180">MRKQLTGMLGLSLSAISPLAVALGLGQATVSSPLDAPLEATVPLQESEHFALSDLRVDLANESAFRALGLEWTPLTASISVQVQEQPAGHRLLLRSSQAVHEPWLDLLLTISSPEGRQTRTLTLLFDPPEYALGSPVDAIGSAEATSSAAASMASVARDIVYVASGDTLWSVAARVKPADVTIQQMMTALLAANPAAFPTGNVDELRAGQTLNIPTRQQVASRTSSNAAPAIQAMRQPVDRQVEPQEKPESHSDSSVEQAGEPTMESVDQGTNPSPQTSDTVAIEQMLAEQLLESQDRLLAALDEREEMRDELVMLRQEVVSLTQALSASQRELQQAQKISDALAGSAALMANSHTPNEMPNLNRSQSASDTIVERITAYQWPLASTALALLLGALVWSRRRRERQWEDVPPTSSVYNADTMPTATFSPTTSSPTALSPTMPSSTTEPPARDSSTADTVPANSKPVPIVEAERQETSSPSVMGSSQYGRKSVEERWEIEEVAFEPRRRDNGTS</sequence>
<dbReference type="EMBL" id="JAWXXT010000001">
    <property type="protein sequence ID" value="MDX5979471.1"/>
    <property type="molecule type" value="Genomic_DNA"/>
</dbReference>
<feature type="domain" description="LysM" evidence="4">
    <location>
        <begin position="159"/>
        <end position="214"/>
    </location>
</feature>
<evidence type="ECO:0000313" key="5">
    <source>
        <dbReference type="EMBL" id="MDX5979471.1"/>
    </source>
</evidence>
<feature type="coiled-coil region" evidence="1">
    <location>
        <begin position="292"/>
        <end position="340"/>
    </location>
</feature>
<dbReference type="PROSITE" id="PS51782">
    <property type="entry name" value="LYSM"/>
    <property type="match status" value="1"/>
</dbReference>
<dbReference type="GeneID" id="303167457"/>
<dbReference type="RefSeq" id="WP_198349824.1">
    <property type="nucleotide sequence ID" value="NZ_JABASV010000009.1"/>
</dbReference>
<feature type="signal peptide" evidence="3">
    <location>
        <begin position="1"/>
        <end position="22"/>
    </location>
</feature>
<dbReference type="InterPro" id="IPR036779">
    <property type="entry name" value="LysM_dom_sf"/>
</dbReference>
<feature type="region of interest" description="Disordered" evidence="2">
    <location>
        <begin position="403"/>
        <end position="496"/>
    </location>
</feature>
<dbReference type="Proteomes" id="UP001276761">
    <property type="component" value="Unassembled WGS sequence"/>
</dbReference>
<dbReference type="Gene3D" id="3.10.350.10">
    <property type="entry name" value="LysM domain"/>
    <property type="match status" value="1"/>
</dbReference>
<evidence type="ECO:0000256" key="2">
    <source>
        <dbReference type="SAM" id="MobiDB-lite"/>
    </source>
</evidence>
<protein>
    <submittedName>
        <fullName evidence="5">FimV/HubP family polar landmark protein</fullName>
    </submittedName>
</protein>
<feature type="compositionally biased region" description="Basic and acidic residues" evidence="2">
    <location>
        <begin position="238"/>
        <end position="255"/>
    </location>
</feature>
<dbReference type="CDD" id="cd00118">
    <property type="entry name" value="LysM"/>
    <property type="match status" value="1"/>
</dbReference>
<feature type="compositionally biased region" description="Low complexity" evidence="2">
    <location>
        <begin position="421"/>
        <end position="448"/>
    </location>
</feature>
<organism evidence="5 6">
    <name type="scientific">Vreelandella alkaliphila</name>
    <dbReference type="NCBI Taxonomy" id="272774"/>
    <lineage>
        <taxon>Bacteria</taxon>
        <taxon>Pseudomonadati</taxon>
        <taxon>Pseudomonadota</taxon>
        <taxon>Gammaproteobacteria</taxon>
        <taxon>Oceanospirillales</taxon>
        <taxon>Halomonadaceae</taxon>
        <taxon>Vreelandella</taxon>
    </lineage>
</organism>
<evidence type="ECO:0000313" key="6">
    <source>
        <dbReference type="Proteomes" id="UP001276761"/>
    </source>
</evidence>
<feature type="compositionally biased region" description="Polar residues" evidence="2">
    <location>
        <begin position="452"/>
        <end position="461"/>
    </location>
</feature>
<dbReference type="InterPro" id="IPR057840">
    <property type="entry name" value="FimV_N"/>
</dbReference>
<evidence type="ECO:0000256" key="1">
    <source>
        <dbReference type="SAM" id="Coils"/>
    </source>
</evidence>
<keyword evidence="3" id="KW-0732">Signal</keyword>
<dbReference type="Pfam" id="PF01476">
    <property type="entry name" value="LysM"/>
    <property type="match status" value="1"/>
</dbReference>
<dbReference type="SMART" id="SM00257">
    <property type="entry name" value="LysM"/>
    <property type="match status" value="1"/>
</dbReference>
<dbReference type="NCBIfam" id="TIGR03505">
    <property type="entry name" value="FimV_core"/>
    <property type="match status" value="1"/>
</dbReference>